<keyword evidence="1" id="KW-0732">Signal</keyword>
<keyword evidence="3" id="KW-1185">Reference proteome</keyword>
<proteinExistence type="predicted"/>
<dbReference type="EMBL" id="JAABNR010000009">
    <property type="protein sequence ID" value="NBZ88025.1"/>
    <property type="molecule type" value="Genomic_DNA"/>
</dbReference>
<name>A0AAE5BSM1_9RHOB</name>
<protein>
    <submittedName>
        <fullName evidence="2">Uncharacterized protein</fullName>
    </submittedName>
</protein>
<organism evidence="2 3">
    <name type="scientific">Stagnihabitans tardus</name>
    <dbReference type="NCBI Taxonomy" id="2699202"/>
    <lineage>
        <taxon>Bacteria</taxon>
        <taxon>Pseudomonadati</taxon>
        <taxon>Pseudomonadota</taxon>
        <taxon>Alphaproteobacteria</taxon>
        <taxon>Rhodobacterales</taxon>
        <taxon>Paracoccaceae</taxon>
        <taxon>Stagnihabitans</taxon>
    </lineage>
</organism>
<gene>
    <name evidence="2" type="ORF">GV832_10590</name>
</gene>
<accession>A0AAE5BSM1</accession>
<dbReference type="AlphaFoldDB" id="A0AAE5BSM1"/>
<feature type="signal peptide" evidence="1">
    <location>
        <begin position="1"/>
        <end position="20"/>
    </location>
</feature>
<dbReference type="Proteomes" id="UP001193501">
    <property type="component" value="Unassembled WGS sequence"/>
</dbReference>
<evidence type="ECO:0000256" key="1">
    <source>
        <dbReference type="SAM" id="SignalP"/>
    </source>
</evidence>
<reference evidence="2" key="1">
    <citation type="submission" date="2020-01" db="EMBL/GenBank/DDBJ databases">
        <authorList>
            <person name="Chen W.-M."/>
        </authorList>
    </citation>
    <scope>NUCLEOTIDE SEQUENCE</scope>
    <source>
        <strain evidence="2">CYK-10</strain>
    </source>
</reference>
<dbReference type="RefSeq" id="WP_168774841.1">
    <property type="nucleotide sequence ID" value="NZ_JAABNR010000009.1"/>
</dbReference>
<evidence type="ECO:0000313" key="2">
    <source>
        <dbReference type="EMBL" id="NBZ88025.1"/>
    </source>
</evidence>
<sequence length="190" mass="19945">MFRRVSALLPFALIATVAAAADFKAAEEAYLNASIRPWAENAALVDAIKAANAERAAFDQAKIDELDAAWKAEVGTSDTPTITPVLTNAASDFLRAQVEASGGAVTEAFVTDAKGLNVAVSEPTSDMWQGDEPKFSEVFPKGKDGVLFSDVELDESTQIYSGQISISITDPATGEVIGTLTVGVNAESLM</sequence>
<evidence type="ECO:0000313" key="3">
    <source>
        <dbReference type="Proteomes" id="UP001193501"/>
    </source>
</evidence>
<feature type="chain" id="PRO_5042247498" evidence="1">
    <location>
        <begin position="21"/>
        <end position="190"/>
    </location>
</feature>
<comment type="caution">
    <text evidence="2">The sequence shown here is derived from an EMBL/GenBank/DDBJ whole genome shotgun (WGS) entry which is preliminary data.</text>
</comment>